<evidence type="ECO:0000313" key="9">
    <source>
        <dbReference type="Proteomes" id="UP000245609"/>
    </source>
</evidence>
<dbReference type="Gene3D" id="3.90.660.10">
    <property type="match status" value="1"/>
</dbReference>
<comment type="similarity">
    <text evidence="2 6">Belongs to the flavin monoamine oxidase family.</text>
</comment>
<evidence type="ECO:0000256" key="5">
    <source>
        <dbReference type="PIRSR" id="PIRSR601613-1"/>
    </source>
</evidence>
<reference evidence="8 9" key="1">
    <citation type="journal article" date="2018" name="MBio">
        <title>Comparative Genomics Reveals the Core Gene Toolbox for the Fungus-Insect Symbiosis.</title>
        <authorList>
            <person name="Wang Y."/>
            <person name="Stata M."/>
            <person name="Wang W."/>
            <person name="Stajich J.E."/>
            <person name="White M.M."/>
            <person name="Moncalvo J.M."/>
        </authorList>
    </citation>
    <scope>NUCLEOTIDE SEQUENCE [LARGE SCALE GENOMIC DNA]</scope>
    <source>
        <strain evidence="8 9">SC-DP-2</strain>
    </source>
</reference>
<dbReference type="GO" id="GO:0097621">
    <property type="term" value="F:monoamine oxidase activity"/>
    <property type="evidence" value="ECO:0007669"/>
    <property type="project" value="UniProtKB-EC"/>
</dbReference>
<feature type="binding site" evidence="5">
    <location>
        <position position="240"/>
    </location>
    <ligand>
        <name>FAD</name>
        <dbReference type="ChEBI" id="CHEBI:57692"/>
    </ligand>
</feature>
<dbReference type="STRING" id="133381.A0A2T9Y0A3"/>
<feature type="binding site" evidence="5">
    <location>
        <position position="17"/>
    </location>
    <ligand>
        <name>FAD</name>
        <dbReference type="ChEBI" id="CHEBI:57692"/>
    </ligand>
</feature>
<evidence type="ECO:0000256" key="3">
    <source>
        <dbReference type="ARBA" id="ARBA00023002"/>
    </source>
</evidence>
<dbReference type="InterPro" id="IPR002937">
    <property type="entry name" value="Amino_oxidase"/>
</dbReference>
<feature type="domain" description="Amine oxidase" evidence="7">
    <location>
        <begin position="16"/>
        <end position="452"/>
    </location>
</feature>
<evidence type="ECO:0000259" key="7">
    <source>
        <dbReference type="Pfam" id="PF01593"/>
    </source>
</evidence>
<gene>
    <name evidence="8" type="ORF">BB560_006917</name>
</gene>
<evidence type="ECO:0000256" key="2">
    <source>
        <dbReference type="ARBA" id="ARBA00005995"/>
    </source>
</evidence>
<keyword evidence="3 6" id="KW-0560">Oxidoreductase</keyword>
<keyword evidence="6" id="KW-0274">FAD</keyword>
<accession>A0A2T9Y0A3</accession>
<sequence>MASEKVYDCIIIGAGLSGLVAARNLYRNGSDILVLEAQDRIGGRMVGKSLPSGQWIDQGGQWVGPTQDRFLNLLNEYKVKRFPTPSTGLKVLVFDGKRFEFDGFFQGHYEGEVPGVSKEEWLDATEAWAKFKKLSDELPEGHPFSGDKIEDLDSDTLERWIKDNTKTKFGHWYFSYMCRAVGFSGPSEPKEVSLLHALWGEKIASQSENPEAELLHGGAGQLPEKIASEFSSKIKINEPVHTISYGNGKVEVISQVSSYKTKYVIIAMPPHLAGHILYQPSLPALREQLTQRIPMGTCAKVLVSYKSPFWRKKGLAGIAIGNNKWVELCADSSDPETGVGVIAAFVAGDRYRKWQTMSESQRRDAVISDLKIYFGDEAGSYETFDEVNWPTNPWTGGGYTCFMPPGVWSSMGQALSSSIGPIYWAGTEMSDRWPGFFEGAIRTGEAAASDVMKLLE</sequence>
<organism evidence="8 9">
    <name type="scientific">Smittium megazygosporum</name>
    <dbReference type="NCBI Taxonomy" id="133381"/>
    <lineage>
        <taxon>Eukaryota</taxon>
        <taxon>Fungi</taxon>
        <taxon>Fungi incertae sedis</taxon>
        <taxon>Zoopagomycota</taxon>
        <taxon>Kickxellomycotina</taxon>
        <taxon>Harpellomycetes</taxon>
        <taxon>Harpellales</taxon>
        <taxon>Legeriomycetaceae</taxon>
        <taxon>Smittium</taxon>
    </lineage>
</organism>
<keyword evidence="9" id="KW-1185">Reference proteome</keyword>
<protein>
    <recommendedName>
        <fullName evidence="6">Amine oxidase</fullName>
        <ecNumber evidence="6">1.4.3.-</ecNumber>
    </recommendedName>
</protein>
<evidence type="ECO:0000256" key="6">
    <source>
        <dbReference type="RuleBase" id="RU362067"/>
    </source>
</evidence>
<comment type="cofactor">
    <cofactor evidence="1 6">
        <name>FAD</name>
        <dbReference type="ChEBI" id="CHEBI:57692"/>
    </cofactor>
</comment>
<feature type="binding site" evidence="5">
    <location>
        <position position="345"/>
    </location>
    <ligand>
        <name>substrate</name>
    </ligand>
</feature>
<name>A0A2T9Y0A3_9FUNG</name>
<dbReference type="InterPro" id="IPR001613">
    <property type="entry name" value="Flavin_amine_oxidase"/>
</dbReference>
<dbReference type="PRINTS" id="PR00757">
    <property type="entry name" value="AMINEOXDASEF"/>
</dbReference>
<comment type="catalytic activity">
    <reaction evidence="4">
        <text>a secondary aliphatic amine + O2 + H2O = a primary amine + an aldehyde + H2O2</text>
        <dbReference type="Rhea" id="RHEA:26414"/>
        <dbReference type="ChEBI" id="CHEBI:15377"/>
        <dbReference type="ChEBI" id="CHEBI:15379"/>
        <dbReference type="ChEBI" id="CHEBI:16240"/>
        <dbReference type="ChEBI" id="CHEBI:17478"/>
        <dbReference type="ChEBI" id="CHEBI:58855"/>
        <dbReference type="ChEBI" id="CHEBI:65296"/>
        <dbReference type="EC" id="1.4.3.4"/>
    </reaction>
</comment>
<proteinExistence type="inferred from homology"/>
<dbReference type="SUPFAM" id="SSF54373">
    <property type="entry name" value="FAD-linked reductases, C-terminal domain"/>
    <property type="match status" value="1"/>
</dbReference>
<dbReference type="Proteomes" id="UP000245609">
    <property type="component" value="Unassembled WGS sequence"/>
</dbReference>
<evidence type="ECO:0000256" key="1">
    <source>
        <dbReference type="ARBA" id="ARBA00001974"/>
    </source>
</evidence>
<dbReference type="Gene3D" id="1.10.405.10">
    <property type="entry name" value="Guanine Nucleotide Dissociation Inhibitor, domain 1"/>
    <property type="match status" value="1"/>
</dbReference>
<dbReference type="SUPFAM" id="SSF51905">
    <property type="entry name" value="FAD/NAD(P)-binding domain"/>
    <property type="match status" value="1"/>
</dbReference>
<keyword evidence="6" id="KW-0285">Flavoprotein</keyword>
<dbReference type="InterPro" id="IPR050703">
    <property type="entry name" value="Flavin_MAO"/>
</dbReference>
<dbReference type="OrthoDB" id="5046242at2759"/>
<dbReference type="InterPro" id="IPR036188">
    <property type="entry name" value="FAD/NAD-bd_sf"/>
</dbReference>
<comment type="caution">
    <text evidence="8">The sequence shown here is derived from an EMBL/GenBank/DDBJ whole genome shotgun (WGS) entry which is preliminary data.</text>
</comment>
<dbReference type="Pfam" id="PF01593">
    <property type="entry name" value="Amino_oxidase"/>
    <property type="match status" value="1"/>
</dbReference>
<evidence type="ECO:0000313" key="8">
    <source>
        <dbReference type="EMBL" id="PVU85760.1"/>
    </source>
</evidence>
<dbReference type="PANTHER" id="PTHR43563:SF1">
    <property type="entry name" value="AMINE OXIDASE [FLAVIN-CONTAINING] B"/>
    <property type="match status" value="1"/>
</dbReference>
<feature type="binding site" evidence="5">
    <location>
        <position position="428"/>
    </location>
    <ligand>
        <name>FAD</name>
        <dbReference type="ChEBI" id="CHEBI:57692"/>
    </ligand>
</feature>
<feature type="binding site" evidence="5">
    <location>
        <begin position="36"/>
        <end position="37"/>
    </location>
    <ligand>
        <name>FAD</name>
        <dbReference type="ChEBI" id="CHEBI:57692"/>
    </ligand>
</feature>
<dbReference type="EC" id="1.4.3.-" evidence="6"/>
<dbReference type="Gene3D" id="3.50.50.60">
    <property type="entry name" value="FAD/NAD(P)-binding domain"/>
    <property type="match status" value="1"/>
</dbReference>
<dbReference type="PANTHER" id="PTHR43563">
    <property type="entry name" value="AMINE OXIDASE"/>
    <property type="match status" value="1"/>
</dbReference>
<dbReference type="EMBL" id="MBFS01003609">
    <property type="protein sequence ID" value="PVU85760.1"/>
    <property type="molecule type" value="Genomic_DNA"/>
</dbReference>
<dbReference type="AlphaFoldDB" id="A0A2T9Y0A3"/>
<evidence type="ECO:0000256" key="4">
    <source>
        <dbReference type="ARBA" id="ARBA00048448"/>
    </source>
</evidence>